<dbReference type="Pfam" id="PF14270">
    <property type="entry name" value="DUF4358"/>
    <property type="match status" value="1"/>
</dbReference>
<dbReference type="PROSITE" id="PS51257">
    <property type="entry name" value="PROKAR_LIPOPROTEIN"/>
    <property type="match status" value="1"/>
</dbReference>
<organism evidence="3">
    <name type="scientific">uncultured Anaerotruncus sp</name>
    <dbReference type="NCBI Taxonomy" id="905011"/>
    <lineage>
        <taxon>Bacteria</taxon>
        <taxon>Bacillati</taxon>
        <taxon>Bacillota</taxon>
        <taxon>Clostridia</taxon>
        <taxon>Eubacteriales</taxon>
        <taxon>Oscillospiraceae</taxon>
        <taxon>Anaerotruncus</taxon>
        <taxon>environmental samples</taxon>
    </lineage>
</organism>
<name>A0A6N2RCE5_9FIRM</name>
<gene>
    <name evidence="3" type="ORF">AULFYP135_00315</name>
</gene>
<feature type="signal peptide" evidence="2">
    <location>
        <begin position="1"/>
        <end position="20"/>
    </location>
</feature>
<dbReference type="AlphaFoldDB" id="A0A6N2RCE5"/>
<reference evidence="3" key="1">
    <citation type="submission" date="2019-11" db="EMBL/GenBank/DDBJ databases">
        <authorList>
            <person name="Feng L."/>
        </authorList>
    </citation>
    <scope>NUCLEOTIDE SEQUENCE</scope>
    <source>
        <strain evidence="3">AundefinedLFYP135</strain>
    </source>
</reference>
<feature type="region of interest" description="Disordered" evidence="1">
    <location>
        <begin position="25"/>
        <end position="47"/>
    </location>
</feature>
<sequence>MKKVTAIIFAAMLIASVTTGCFGRDDNSSSSSMSSSSSSMSSSSELTASERLAAAHKAVREAYGEDYIPSQAIEKEALSEVYGVNPDDVEEFIGEGPMMSAHVDQFIAIKAKDGKGADVEKQLNAYRDKLLEDTTQYPSNMAKIQSSAVTRYDDYVFFTMLGKADDVSEDEESALEFAKNEAKKAVDAIANLFR</sequence>
<accession>A0A6N2RCE5</accession>
<keyword evidence="2" id="KW-0732">Signal</keyword>
<dbReference type="EMBL" id="CACRSL010000003">
    <property type="protein sequence ID" value="VYS77595.1"/>
    <property type="molecule type" value="Genomic_DNA"/>
</dbReference>
<evidence type="ECO:0000256" key="1">
    <source>
        <dbReference type="SAM" id="MobiDB-lite"/>
    </source>
</evidence>
<proteinExistence type="predicted"/>
<evidence type="ECO:0000256" key="2">
    <source>
        <dbReference type="SAM" id="SignalP"/>
    </source>
</evidence>
<feature type="compositionally biased region" description="Low complexity" evidence="1">
    <location>
        <begin position="28"/>
        <end position="44"/>
    </location>
</feature>
<feature type="chain" id="PRO_5038534968" description="DUF4358 domain-containing protein" evidence="2">
    <location>
        <begin position="21"/>
        <end position="194"/>
    </location>
</feature>
<evidence type="ECO:0000313" key="3">
    <source>
        <dbReference type="EMBL" id="VYS77595.1"/>
    </source>
</evidence>
<evidence type="ECO:0008006" key="4">
    <source>
        <dbReference type="Google" id="ProtNLM"/>
    </source>
</evidence>
<protein>
    <recommendedName>
        <fullName evidence="4">DUF4358 domain-containing protein</fullName>
    </recommendedName>
</protein>
<dbReference type="InterPro" id="IPR025648">
    <property type="entry name" value="DUF4358"/>
</dbReference>